<feature type="domain" description="YrdC-like" evidence="14">
    <location>
        <begin position="17"/>
        <end position="203"/>
    </location>
</feature>
<dbReference type="InterPro" id="IPR006070">
    <property type="entry name" value="Sua5-like_dom"/>
</dbReference>
<dbReference type="PROSITE" id="PS51163">
    <property type="entry name" value="YRDC"/>
    <property type="match status" value="1"/>
</dbReference>
<comment type="catalytic activity">
    <reaction evidence="12 13">
        <text>L-threonine + hydrogencarbonate + ATP = L-threonylcarbamoyladenylate + diphosphate + H2O</text>
        <dbReference type="Rhea" id="RHEA:36407"/>
        <dbReference type="ChEBI" id="CHEBI:15377"/>
        <dbReference type="ChEBI" id="CHEBI:17544"/>
        <dbReference type="ChEBI" id="CHEBI:30616"/>
        <dbReference type="ChEBI" id="CHEBI:33019"/>
        <dbReference type="ChEBI" id="CHEBI:57926"/>
        <dbReference type="ChEBI" id="CHEBI:73682"/>
        <dbReference type="EC" id="2.7.7.87"/>
    </reaction>
</comment>
<dbReference type="NCBIfam" id="TIGR00057">
    <property type="entry name" value="L-threonylcarbamoyladenylate synthase"/>
    <property type="match status" value="1"/>
</dbReference>
<evidence type="ECO:0000313" key="16">
    <source>
        <dbReference type="Proteomes" id="UP001138961"/>
    </source>
</evidence>
<organism evidence="15 16">
    <name type="scientific">Loktanella gaetbuli</name>
    <dbReference type="NCBI Taxonomy" id="2881335"/>
    <lineage>
        <taxon>Bacteria</taxon>
        <taxon>Pseudomonadati</taxon>
        <taxon>Pseudomonadota</taxon>
        <taxon>Alphaproteobacteria</taxon>
        <taxon>Rhodobacterales</taxon>
        <taxon>Roseobacteraceae</taxon>
        <taxon>Loktanella</taxon>
    </lineage>
</organism>
<dbReference type="PANTHER" id="PTHR17490">
    <property type="entry name" value="SUA5"/>
    <property type="match status" value="1"/>
</dbReference>
<keyword evidence="16" id="KW-1185">Reference proteome</keyword>
<dbReference type="InterPro" id="IPR017945">
    <property type="entry name" value="DHBP_synth_RibB-like_a/b_dom"/>
</dbReference>
<protein>
    <recommendedName>
        <fullName evidence="4 13">Threonylcarbamoyl-AMP synthase</fullName>
        <shortName evidence="13">TC-AMP synthase</shortName>
        <ecNumber evidence="3 13">2.7.7.87</ecNumber>
    </recommendedName>
    <alternativeName>
        <fullName evidence="11 13">L-threonylcarbamoyladenylate synthase</fullName>
    </alternativeName>
</protein>
<evidence type="ECO:0000256" key="3">
    <source>
        <dbReference type="ARBA" id="ARBA00012584"/>
    </source>
</evidence>
<evidence type="ECO:0000256" key="12">
    <source>
        <dbReference type="ARBA" id="ARBA00048366"/>
    </source>
</evidence>
<evidence type="ECO:0000256" key="7">
    <source>
        <dbReference type="ARBA" id="ARBA00022694"/>
    </source>
</evidence>
<accession>A0ABS8BVY4</accession>
<evidence type="ECO:0000256" key="8">
    <source>
        <dbReference type="ARBA" id="ARBA00022695"/>
    </source>
</evidence>
<evidence type="ECO:0000256" key="13">
    <source>
        <dbReference type="PIRNR" id="PIRNR004930"/>
    </source>
</evidence>
<keyword evidence="5 13" id="KW-0963">Cytoplasm</keyword>
<dbReference type="Gene3D" id="3.40.50.11030">
    <property type="entry name" value="Threonylcarbamoyl-AMP synthase, C-terminal domain"/>
    <property type="match status" value="1"/>
</dbReference>
<comment type="caution">
    <text evidence="15">The sequence shown here is derived from an EMBL/GenBank/DDBJ whole genome shotgun (WGS) entry which is preliminary data.</text>
</comment>
<dbReference type="Pfam" id="PF03481">
    <property type="entry name" value="Sua5_C"/>
    <property type="match status" value="1"/>
</dbReference>
<proteinExistence type="inferred from homology"/>
<evidence type="ECO:0000259" key="14">
    <source>
        <dbReference type="PROSITE" id="PS51163"/>
    </source>
</evidence>
<dbReference type="InterPro" id="IPR010923">
    <property type="entry name" value="T(6)A37_SUA5"/>
</dbReference>
<dbReference type="EMBL" id="JAJATZ010000005">
    <property type="protein sequence ID" value="MCB5199902.1"/>
    <property type="molecule type" value="Genomic_DNA"/>
</dbReference>
<keyword evidence="6 13" id="KW-0808">Transferase</keyword>
<dbReference type="Pfam" id="PF01300">
    <property type="entry name" value="Sua5_yciO_yrdC"/>
    <property type="match status" value="1"/>
</dbReference>
<evidence type="ECO:0000256" key="4">
    <source>
        <dbReference type="ARBA" id="ARBA00015492"/>
    </source>
</evidence>
<keyword evidence="8 13" id="KW-0548">Nucleotidyltransferase</keyword>
<reference evidence="15" key="1">
    <citation type="submission" date="2021-10" db="EMBL/GenBank/DDBJ databases">
        <title>Loktanella gaetbuli sp. nov., isolated from a tidal flat.</title>
        <authorList>
            <person name="Park S."/>
            <person name="Yoon J.-H."/>
        </authorList>
    </citation>
    <scope>NUCLEOTIDE SEQUENCE</scope>
    <source>
        <strain evidence="15">TSTF-M6</strain>
    </source>
</reference>
<keyword evidence="7 13" id="KW-0819">tRNA processing</keyword>
<comment type="similarity">
    <text evidence="2 13">Belongs to the SUA5 family.</text>
</comment>
<evidence type="ECO:0000313" key="15">
    <source>
        <dbReference type="EMBL" id="MCB5199902.1"/>
    </source>
</evidence>
<comment type="subcellular location">
    <subcellularLocation>
        <location evidence="1 13">Cytoplasm</location>
    </subcellularLocation>
</comment>
<evidence type="ECO:0000256" key="1">
    <source>
        <dbReference type="ARBA" id="ARBA00004496"/>
    </source>
</evidence>
<dbReference type="InterPro" id="IPR005145">
    <property type="entry name" value="Sua5_C"/>
</dbReference>
<dbReference type="RefSeq" id="WP_226748549.1">
    <property type="nucleotide sequence ID" value="NZ_JAJATZ010000005.1"/>
</dbReference>
<keyword evidence="10 13" id="KW-0067">ATP-binding</keyword>
<sequence length="321" mass="31978">MQPRNANATSEHLRPDAAGLSRAAALLTQGACVAFPTETVYGLGADARNADAVAGIYAAKGRPSFNPLIVHVASLADAAGLIDLGADGQVLAQAFWPGALTLVGRMRADAGISSLVTAGLDTLAVRVPDHPVAQGVLRAFGGPVAAPSANPSGRISPTTAAHVLAGLAGRIAAVVDGGACGVGLESTIVSVAGTPRLLRAGGVPAEAIEAALGRALTAGEDDAAAPTAPGQLASHYAPRGRVRLNAVQALPGETLLGFGAIAGDLTLSASGDLQEAAARLFDCLHRLDAMEASAIAVAPVPDHGLGRAINDRLKRAAAPRD</sequence>
<evidence type="ECO:0000256" key="11">
    <source>
        <dbReference type="ARBA" id="ARBA00029774"/>
    </source>
</evidence>
<keyword evidence="9 13" id="KW-0547">Nucleotide-binding</keyword>
<dbReference type="SUPFAM" id="SSF55821">
    <property type="entry name" value="YrdC/RibB"/>
    <property type="match status" value="1"/>
</dbReference>
<dbReference type="Proteomes" id="UP001138961">
    <property type="component" value="Unassembled WGS sequence"/>
</dbReference>
<comment type="function">
    <text evidence="13">Required for the formation of a threonylcarbamoyl group on adenosine at position 37 (t(6)A37) in tRNAs that read codons beginning with adenine.</text>
</comment>
<dbReference type="InterPro" id="IPR050156">
    <property type="entry name" value="TC-AMP_synthase_SUA5"/>
</dbReference>
<dbReference type="EC" id="2.7.7.87" evidence="3 13"/>
<dbReference type="InterPro" id="IPR038385">
    <property type="entry name" value="Sua5/YwlC_C"/>
</dbReference>
<name>A0ABS8BVY4_9RHOB</name>
<evidence type="ECO:0000256" key="9">
    <source>
        <dbReference type="ARBA" id="ARBA00022741"/>
    </source>
</evidence>
<dbReference type="PANTHER" id="PTHR17490:SF16">
    <property type="entry name" value="THREONYLCARBAMOYL-AMP SYNTHASE"/>
    <property type="match status" value="1"/>
</dbReference>
<evidence type="ECO:0000256" key="5">
    <source>
        <dbReference type="ARBA" id="ARBA00022490"/>
    </source>
</evidence>
<evidence type="ECO:0000256" key="2">
    <source>
        <dbReference type="ARBA" id="ARBA00007663"/>
    </source>
</evidence>
<evidence type="ECO:0000256" key="10">
    <source>
        <dbReference type="ARBA" id="ARBA00022840"/>
    </source>
</evidence>
<dbReference type="PIRSF" id="PIRSF004930">
    <property type="entry name" value="Tln_factor_SUA5"/>
    <property type="match status" value="1"/>
</dbReference>
<dbReference type="Gene3D" id="3.90.870.10">
    <property type="entry name" value="DHBP synthase"/>
    <property type="match status" value="1"/>
</dbReference>
<gene>
    <name evidence="15" type="ORF">LGQ03_11700</name>
</gene>
<evidence type="ECO:0000256" key="6">
    <source>
        <dbReference type="ARBA" id="ARBA00022679"/>
    </source>
</evidence>